<dbReference type="Gene3D" id="2.160.20.160">
    <property type="match status" value="1"/>
</dbReference>
<sequence length="1343" mass="136523">MPFIPPVRSIRRNRFPGRTGLLVGAAALPLALASTAHAQTTIVLEEGGQPREVALGPNFDRLVVDIARVNADTAVLDLTGLTTGPVTNAGGQDEVWLRATTSQTRNVAFTTPRGGVSQQYVRADNATGVPFEGGTVYEASGNDTVLTLENRSRSTRSDLMNLLHGPLRLAGDGTIVVAFAINAADQPDSTQQAIRIEGGSTLQGKGGDGRLDVIIDEDVGGDVAPSGLIDAQEANSLRITRNSRVQIREGVAIMGGGTDIFLDAGGWVNSTNAAFPNVDLISSWGRIYNSTRISVGGQNGDPMAGGNAIRLDGGKLYNLLTEAASGQGPLSGGVGNIIGGESGVVVAGGENYIENVGDIKSFTGAAIRSESGLSVLRNTVWAFSKGGTRAGTITGGKVNGIATAYQDVGDAVDIVVNSATITGDVDLGANADMFLFTGASNGVTGNIEGGGGIDGYGKSLSASTAYQLTNDILDNGNSGFEMHGIEIRGADTEIGVTAAAALNAGLMVVGEGSLTNAAEITTNANSYGVWVRNIANMGSGLRFTNRGDIRTRLDGFRGESGLASFTNEKLILSSEGFGAILEIGFPEQAFAPFQFLNSGVIETGSDSASAVAIDVHGLAATGPALHLVNSGTIRNTGERESFGAAEQSALTIVDRSGSGNGYQVANNGRIESTGRGVSGLRFTGSRIDITNTETIEASGDGAAAVKLNVGAGIDLATASSMVNSGTIRAKGRLWDSGNGDTAISYAFGVLMGAKGSSFTLQNDGVIEATNPDGGTAIYVGASGLGNRFTLVNRGTVRGPGERGFAGTQPNIFLPDGTLSGAIETVNTIDMIENRGAIEGSIDLNDFDDEFRNYGSINRLSLGAGDDTYVFGQGSAIVGDKVYGDEDYDTIRVDLTGDADKRIDAGKFSGFEELTVLPGTNGAGKVYAFGTFDVDALRLRNIVLNIAAGDRVSSANGNDGTTFIGSEERETINNAGEISGGVSLGEGDDVFNNSGTVGHGVGMGAGNDVVVNSGTINGGLDLGLGDDRYEARSGGLVTGSIDGGDGTDTFVFRLNGNSGSIPGGFTNFESFGAYGPGTLSLALNQDYQTIELYEGANLMLSDGTGTVGQIKGDDSAQTVTIDDADFAGGISLAGGDDTLGIQLNGALAGALDGGSGTDTLALDLTGASSINDLFNFEIVDVTGASPLTLTGTLGAGQQINFDGSDNRFIVDTGATFNGTANGGAGTDTLEINTGAADSRTIVAGQVVSFEKLIAGGAGTLALNGQSYSFESVDVAGNLAIGNGASLASAGGVHFGDSDNRLTLEGTGVVTSPVDGGDGTDTIAFDLAAGQTRTLSSVGSISNFE</sequence>
<dbReference type="PRINTS" id="PR00313">
    <property type="entry name" value="CABNDNGRPT"/>
</dbReference>
<feature type="chain" id="PRO_5020539596" description="Autotransporter outer membrane beta-barrel domain-containing protein" evidence="1">
    <location>
        <begin position="39"/>
        <end position="1343"/>
    </location>
</feature>
<evidence type="ECO:0000256" key="1">
    <source>
        <dbReference type="SAM" id="SignalP"/>
    </source>
</evidence>
<protein>
    <recommendedName>
        <fullName evidence="4">Autotransporter outer membrane beta-barrel domain-containing protein</fullName>
    </recommendedName>
</protein>
<evidence type="ECO:0000313" key="3">
    <source>
        <dbReference type="Proteomes" id="UP000309848"/>
    </source>
</evidence>
<reference evidence="2 3" key="1">
    <citation type="submission" date="2019-04" db="EMBL/GenBank/DDBJ databases">
        <title>Sphingomonas psychrotolerans sp. nov., isolated from soil in the Tianshan Mountains, Xinjiang, China.</title>
        <authorList>
            <person name="Luo Y."/>
            <person name="Sheng H."/>
        </authorList>
    </citation>
    <scope>NUCLEOTIDE SEQUENCE [LARGE SCALE GENOMIC DNA]</scope>
    <source>
        <strain evidence="2 3">KIS18-15</strain>
    </source>
</reference>
<accession>A0A4S1WFG4</accession>
<organism evidence="2 3">
    <name type="scientific">Sphingomonas naasensis</name>
    <dbReference type="NCBI Taxonomy" id="1344951"/>
    <lineage>
        <taxon>Bacteria</taxon>
        <taxon>Pseudomonadati</taxon>
        <taxon>Pseudomonadota</taxon>
        <taxon>Alphaproteobacteria</taxon>
        <taxon>Sphingomonadales</taxon>
        <taxon>Sphingomonadaceae</taxon>
        <taxon>Sphingomonas</taxon>
    </lineage>
</organism>
<name>A0A4S1WFG4_9SPHN</name>
<dbReference type="OrthoDB" id="7195851at2"/>
<comment type="caution">
    <text evidence="2">The sequence shown here is derived from an EMBL/GenBank/DDBJ whole genome shotgun (WGS) entry which is preliminary data.</text>
</comment>
<dbReference type="EMBL" id="SRXU01000005">
    <property type="protein sequence ID" value="TGX41343.1"/>
    <property type="molecule type" value="Genomic_DNA"/>
</dbReference>
<proteinExistence type="predicted"/>
<gene>
    <name evidence="2" type="ORF">E5A74_11915</name>
</gene>
<feature type="non-terminal residue" evidence="2">
    <location>
        <position position="1343"/>
    </location>
</feature>
<dbReference type="RefSeq" id="WP_135985204.1">
    <property type="nucleotide sequence ID" value="NZ_SRXU01000005.1"/>
</dbReference>
<keyword evidence="3" id="KW-1185">Reference proteome</keyword>
<evidence type="ECO:0000313" key="2">
    <source>
        <dbReference type="EMBL" id="TGX41343.1"/>
    </source>
</evidence>
<evidence type="ECO:0008006" key="4">
    <source>
        <dbReference type="Google" id="ProtNLM"/>
    </source>
</evidence>
<dbReference type="Proteomes" id="UP000309848">
    <property type="component" value="Unassembled WGS sequence"/>
</dbReference>
<keyword evidence="1" id="KW-0732">Signal</keyword>
<feature type="signal peptide" evidence="1">
    <location>
        <begin position="1"/>
        <end position="38"/>
    </location>
</feature>